<evidence type="ECO:0000313" key="3">
    <source>
        <dbReference type="EMBL" id="CAI8006014.1"/>
    </source>
</evidence>
<feature type="region of interest" description="Disordered" evidence="1">
    <location>
        <begin position="258"/>
        <end position="282"/>
    </location>
</feature>
<evidence type="ECO:0000259" key="2">
    <source>
        <dbReference type="Pfam" id="PF13672"/>
    </source>
</evidence>
<gene>
    <name evidence="3" type="ORF">GBAR_LOCUS4525</name>
</gene>
<dbReference type="Gene3D" id="3.60.40.10">
    <property type="entry name" value="PPM-type phosphatase domain"/>
    <property type="match status" value="1"/>
</dbReference>
<name>A0AA35R729_GEOBA</name>
<dbReference type="PANTHER" id="PTHR21586:SF0">
    <property type="entry name" value="PP2C-LIKE DOMAIN-CONTAINING PROTEIN CG9801"/>
    <property type="match status" value="1"/>
</dbReference>
<keyword evidence="4" id="KW-1185">Reference proteome</keyword>
<dbReference type="Pfam" id="PF13672">
    <property type="entry name" value="PP2C_2"/>
    <property type="match status" value="1"/>
</dbReference>
<dbReference type="PANTHER" id="PTHR21586">
    <property type="entry name" value="TIPA"/>
    <property type="match status" value="1"/>
</dbReference>
<proteinExistence type="predicted"/>
<dbReference type="InterPro" id="IPR001932">
    <property type="entry name" value="PPM-type_phosphatase-like_dom"/>
</dbReference>
<organism evidence="3 4">
    <name type="scientific">Geodia barretti</name>
    <name type="common">Barrett's horny sponge</name>
    <dbReference type="NCBI Taxonomy" id="519541"/>
    <lineage>
        <taxon>Eukaryota</taxon>
        <taxon>Metazoa</taxon>
        <taxon>Porifera</taxon>
        <taxon>Demospongiae</taxon>
        <taxon>Heteroscleromorpha</taxon>
        <taxon>Tetractinellida</taxon>
        <taxon>Astrophorina</taxon>
        <taxon>Geodiidae</taxon>
        <taxon>Geodia</taxon>
    </lineage>
</organism>
<evidence type="ECO:0000313" key="4">
    <source>
        <dbReference type="Proteomes" id="UP001174909"/>
    </source>
</evidence>
<evidence type="ECO:0000256" key="1">
    <source>
        <dbReference type="SAM" id="MobiDB-lite"/>
    </source>
</evidence>
<dbReference type="AlphaFoldDB" id="A0AA35R729"/>
<reference evidence="3" key="1">
    <citation type="submission" date="2023-03" db="EMBL/GenBank/DDBJ databases">
        <authorList>
            <person name="Steffen K."/>
            <person name="Cardenas P."/>
        </authorList>
    </citation>
    <scope>NUCLEOTIDE SEQUENCE</scope>
</reference>
<dbReference type="Proteomes" id="UP001174909">
    <property type="component" value="Unassembled WGS sequence"/>
</dbReference>
<sequence>MLAVVDMFKSPFLFGGARKSVSRRCRPGLHHGKEVKAVPLVALAEPSRGPVAASFTGPNAGLTALDPKYSADSRESDVQIADTKNWDRPSEFAYGISVSLYEEDRSPGAAPPPTPSLPEEARGPATTSVGDPVADVFGVQVRENVAVLAIADGVGWGQKPRLAARCAVRAVMEHVTASLPEIRQNPTSHALSKVLVEAVTEKAQELILEHNGTLTTLSAAVVCELTTPGEWGLFVVAVGDSPVYVYCPHSRKVVDVTVGTHPSDGERDVRNSGGSLGPSLGTKPDLENLTGCVLYIL</sequence>
<dbReference type="InterPro" id="IPR036457">
    <property type="entry name" value="PPM-type-like_dom_sf"/>
</dbReference>
<feature type="domain" description="PPM-type phosphatase" evidence="2">
    <location>
        <begin position="122"/>
        <end position="246"/>
    </location>
</feature>
<comment type="caution">
    <text evidence="3">The sequence shown here is derived from an EMBL/GenBank/DDBJ whole genome shotgun (WGS) entry which is preliminary data.</text>
</comment>
<dbReference type="EMBL" id="CASHTH010000655">
    <property type="protein sequence ID" value="CAI8006014.1"/>
    <property type="molecule type" value="Genomic_DNA"/>
</dbReference>
<protein>
    <submittedName>
        <fullName evidence="3">PP2C-like domain-containing protein CG9801</fullName>
    </submittedName>
</protein>
<dbReference type="SUPFAM" id="SSF81606">
    <property type="entry name" value="PP2C-like"/>
    <property type="match status" value="1"/>
</dbReference>
<feature type="region of interest" description="Disordered" evidence="1">
    <location>
        <begin position="103"/>
        <end position="129"/>
    </location>
</feature>
<feature type="non-terminal residue" evidence="3">
    <location>
        <position position="297"/>
    </location>
</feature>
<accession>A0AA35R729</accession>
<dbReference type="InterPro" id="IPR053287">
    <property type="entry name" value="PP2C-like_domain"/>
</dbReference>